<dbReference type="Proteomes" id="UP000887116">
    <property type="component" value="Unassembled WGS sequence"/>
</dbReference>
<dbReference type="AlphaFoldDB" id="A0A8X6L135"/>
<evidence type="ECO:0000313" key="2">
    <source>
        <dbReference type="Proteomes" id="UP000887116"/>
    </source>
</evidence>
<name>A0A8X6L135_TRICU</name>
<accession>A0A8X6L135</accession>
<comment type="caution">
    <text evidence="1">The sequence shown here is derived from an EMBL/GenBank/DDBJ whole genome shotgun (WGS) entry which is preliminary data.</text>
</comment>
<keyword evidence="2" id="KW-1185">Reference proteome</keyword>
<dbReference type="OrthoDB" id="6429249at2759"/>
<protein>
    <submittedName>
        <fullName evidence="1">Integrase catalytic domain-containing protein</fullName>
    </submittedName>
</protein>
<sequence length="194" mass="21967">MERIKNESMDKNNYYIPHHSVHKSEKASTPLRMFFDASAKEQVILVDPNQRDLQGIIYKIRADVPVKTYKLSTVTYGTVSAPFLATRILKVLADKEIMNLPDSSDVICNDIYMDNVLSREFTLEGTKKLQTKISQLLLRGGFELHKWVSNSPELLKDLSASSCVFDKEFQDAPGKTLGMLCDPKVDCLHLQGKD</sequence>
<organism evidence="1 2">
    <name type="scientific">Trichonephila clavata</name>
    <name type="common">Joro spider</name>
    <name type="synonym">Nephila clavata</name>
    <dbReference type="NCBI Taxonomy" id="2740835"/>
    <lineage>
        <taxon>Eukaryota</taxon>
        <taxon>Metazoa</taxon>
        <taxon>Ecdysozoa</taxon>
        <taxon>Arthropoda</taxon>
        <taxon>Chelicerata</taxon>
        <taxon>Arachnida</taxon>
        <taxon>Araneae</taxon>
        <taxon>Araneomorphae</taxon>
        <taxon>Entelegynae</taxon>
        <taxon>Araneoidea</taxon>
        <taxon>Nephilidae</taxon>
        <taxon>Trichonephila</taxon>
    </lineage>
</organism>
<dbReference type="PANTHER" id="PTHR47331">
    <property type="entry name" value="PHD-TYPE DOMAIN-CONTAINING PROTEIN"/>
    <property type="match status" value="1"/>
</dbReference>
<dbReference type="EMBL" id="BMAO01033752">
    <property type="protein sequence ID" value="GFQ91576.1"/>
    <property type="molecule type" value="Genomic_DNA"/>
</dbReference>
<gene>
    <name evidence="1" type="primary">AVEN_228269_1</name>
    <name evidence="1" type="ORF">TNCT_644651</name>
</gene>
<proteinExistence type="predicted"/>
<evidence type="ECO:0000313" key="1">
    <source>
        <dbReference type="EMBL" id="GFQ91576.1"/>
    </source>
</evidence>
<reference evidence="1" key="1">
    <citation type="submission" date="2020-07" db="EMBL/GenBank/DDBJ databases">
        <title>Multicomponent nature underlies the extraordinary mechanical properties of spider dragline silk.</title>
        <authorList>
            <person name="Kono N."/>
            <person name="Nakamura H."/>
            <person name="Mori M."/>
            <person name="Yoshida Y."/>
            <person name="Ohtoshi R."/>
            <person name="Malay A.D."/>
            <person name="Moran D.A.P."/>
            <person name="Tomita M."/>
            <person name="Numata K."/>
            <person name="Arakawa K."/>
        </authorList>
    </citation>
    <scope>NUCLEOTIDE SEQUENCE</scope>
</reference>